<evidence type="ECO:0000313" key="3">
    <source>
        <dbReference type="Proteomes" id="UP001597135"/>
    </source>
</evidence>
<comment type="caution">
    <text evidence="2">The sequence shown here is derived from an EMBL/GenBank/DDBJ whole genome shotgun (WGS) entry which is preliminary data.</text>
</comment>
<keyword evidence="1" id="KW-0732">Signal</keyword>
<dbReference type="Proteomes" id="UP001597135">
    <property type="component" value="Unassembled WGS sequence"/>
</dbReference>
<evidence type="ECO:0000256" key="1">
    <source>
        <dbReference type="SAM" id="SignalP"/>
    </source>
</evidence>
<gene>
    <name evidence="2" type="ORF">ACFQ4E_01160</name>
</gene>
<protein>
    <recommendedName>
        <fullName evidence="4">Lipoprotein</fullName>
    </recommendedName>
</protein>
<sequence length="179" mass="19117">MRHSLAIPVLAAACAFGATAHGQSMEEIWAKYVETCEPISLQPAKAMNELDLSQYDPDQYFSVDDGKMVGLTLGTPEYATWIAFGSIDGMIGSTCSASVRAGPITVEDVDNFFRALPDTEVVGGKFPLILPQGGGFASHPSHNILVAINSWSERGARLHVQHDMAGGITLTTFGEETAE</sequence>
<dbReference type="EMBL" id="JBHTMU010000001">
    <property type="protein sequence ID" value="MFD1341024.1"/>
    <property type="molecule type" value="Genomic_DNA"/>
</dbReference>
<proteinExistence type="predicted"/>
<feature type="chain" id="PRO_5045811615" description="Lipoprotein" evidence="1">
    <location>
        <begin position="21"/>
        <end position="179"/>
    </location>
</feature>
<reference evidence="3" key="1">
    <citation type="journal article" date="2019" name="Int. J. Syst. Evol. Microbiol.">
        <title>The Global Catalogue of Microorganisms (GCM) 10K type strain sequencing project: providing services to taxonomists for standard genome sequencing and annotation.</title>
        <authorList>
            <consortium name="The Broad Institute Genomics Platform"/>
            <consortium name="The Broad Institute Genome Sequencing Center for Infectious Disease"/>
            <person name="Wu L."/>
            <person name="Ma J."/>
        </authorList>
    </citation>
    <scope>NUCLEOTIDE SEQUENCE [LARGE SCALE GENOMIC DNA]</scope>
    <source>
        <strain evidence="3">CCUG 62953</strain>
    </source>
</reference>
<name>A0ABW3ZD25_9RHOB</name>
<organism evidence="2 3">
    <name type="scientific">Litorisediminicola beolgyonensis</name>
    <dbReference type="NCBI Taxonomy" id="1173614"/>
    <lineage>
        <taxon>Bacteria</taxon>
        <taxon>Pseudomonadati</taxon>
        <taxon>Pseudomonadota</taxon>
        <taxon>Alphaproteobacteria</taxon>
        <taxon>Rhodobacterales</taxon>
        <taxon>Paracoccaceae</taxon>
        <taxon>Litorisediminicola</taxon>
    </lineage>
</organism>
<dbReference type="RefSeq" id="WP_386801080.1">
    <property type="nucleotide sequence ID" value="NZ_JBHTMU010000001.1"/>
</dbReference>
<evidence type="ECO:0008006" key="4">
    <source>
        <dbReference type="Google" id="ProtNLM"/>
    </source>
</evidence>
<evidence type="ECO:0000313" key="2">
    <source>
        <dbReference type="EMBL" id="MFD1341024.1"/>
    </source>
</evidence>
<accession>A0ABW3ZD25</accession>
<keyword evidence="3" id="KW-1185">Reference proteome</keyword>
<feature type="signal peptide" evidence="1">
    <location>
        <begin position="1"/>
        <end position="20"/>
    </location>
</feature>